<reference evidence="1" key="1">
    <citation type="submission" date="2019-05" db="EMBL/GenBank/DDBJ databases">
        <authorList>
            <person name="Naeem R."/>
            <person name="Antony C."/>
            <person name="Guan Q."/>
        </authorList>
    </citation>
    <scope>NUCLEOTIDE SEQUENCE</scope>
    <source>
        <strain evidence="1">3</strain>
    </source>
</reference>
<accession>A0A653F1W0</accession>
<name>A0A653F1W0_MYCKA</name>
<evidence type="ECO:0000313" key="1">
    <source>
        <dbReference type="EMBL" id="VTP02996.1"/>
    </source>
</evidence>
<dbReference type="AlphaFoldDB" id="A0A653F1W0"/>
<organism evidence="1">
    <name type="scientific">Mycobacterium kansasii</name>
    <dbReference type="NCBI Taxonomy" id="1768"/>
    <lineage>
        <taxon>Bacteria</taxon>
        <taxon>Bacillati</taxon>
        <taxon>Actinomycetota</taxon>
        <taxon>Actinomycetes</taxon>
        <taxon>Mycobacteriales</taxon>
        <taxon>Mycobacteriaceae</taxon>
        <taxon>Mycobacterium</taxon>
    </lineage>
</organism>
<dbReference type="EMBL" id="LR589336">
    <property type="protein sequence ID" value="VTP02996.1"/>
    <property type="molecule type" value="Genomic_DNA"/>
</dbReference>
<gene>
    <name evidence="1" type="ORF">BIN_B_03727</name>
</gene>
<protein>
    <submittedName>
        <fullName evidence="1">Uncharacterized protein</fullName>
    </submittedName>
</protein>
<sequence>MAATAAGWTVAAKADSNAPATAWACAQAPTDWDAAVLNQPAYGAAAASIAVDAGPCHAWAARPEVIEENDSAAESSSDANAFQAAAASNIGAEPAPENIRAELISGGNTKKFIPATS</sequence>
<proteinExistence type="predicted"/>